<dbReference type="Gene3D" id="2.130.10.10">
    <property type="entry name" value="YVTN repeat-like/Quinoprotein amine dehydrogenase"/>
    <property type="match status" value="2"/>
</dbReference>
<dbReference type="InterPro" id="IPR001680">
    <property type="entry name" value="WD40_rpt"/>
</dbReference>
<dbReference type="PROSITE" id="PS50181">
    <property type="entry name" value="FBOX"/>
    <property type="match status" value="1"/>
</dbReference>
<dbReference type="InterPro" id="IPR015943">
    <property type="entry name" value="WD40/YVTN_repeat-like_dom_sf"/>
</dbReference>
<dbReference type="PROSITE" id="PS00678">
    <property type="entry name" value="WD_REPEATS_1"/>
    <property type="match status" value="5"/>
</dbReference>
<dbReference type="PROSITE" id="PS50082">
    <property type="entry name" value="WD_REPEATS_2"/>
    <property type="match status" value="6"/>
</dbReference>
<dbReference type="SMART" id="SM00320">
    <property type="entry name" value="WD40"/>
    <property type="match status" value="7"/>
</dbReference>
<reference evidence="6" key="1">
    <citation type="submission" date="2022-10" db="EMBL/GenBank/DDBJ databases">
        <title>Completed Genome Sequence of two octocoral isolated bacterium, Endozoicomonas euniceicola EF212T and Endozoicomonas gorgoniicola PS125T.</title>
        <authorList>
            <person name="Chiou Y.-J."/>
            <person name="Chen Y.-H."/>
        </authorList>
    </citation>
    <scope>NUCLEOTIDE SEQUENCE</scope>
    <source>
        <strain evidence="6">EF212</strain>
    </source>
</reference>
<feature type="repeat" description="WD" evidence="3">
    <location>
        <begin position="643"/>
        <end position="676"/>
    </location>
</feature>
<keyword evidence="2" id="KW-0677">Repeat</keyword>
<dbReference type="Proteomes" id="UP001163255">
    <property type="component" value="Chromosome"/>
</dbReference>
<proteinExistence type="predicted"/>
<feature type="repeat" description="WD" evidence="3">
    <location>
        <begin position="813"/>
        <end position="846"/>
    </location>
</feature>
<dbReference type="PROSITE" id="PS50294">
    <property type="entry name" value="WD_REPEATS_REGION"/>
    <property type="match status" value="5"/>
</dbReference>
<feature type="repeat" description="WD" evidence="3">
    <location>
        <begin position="770"/>
        <end position="803"/>
    </location>
</feature>
<evidence type="ECO:0000256" key="1">
    <source>
        <dbReference type="ARBA" id="ARBA00022574"/>
    </source>
</evidence>
<feature type="repeat" description="WD" evidence="3">
    <location>
        <begin position="857"/>
        <end position="890"/>
    </location>
</feature>
<feature type="repeat" description="WD" evidence="3">
    <location>
        <begin position="727"/>
        <end position="759"/>
    </location>
</feature>
<dbReference type="PRINTS" id="PR00320">
    <property type="entry name" value="GPROTEINBRPT"/>
</dbReference>
<dbReference type="InterPro" id="IPR019775">
    <property type="entry name" value="WD40_repeat_CS"/>
</dbReference>
<evidence type="ECO:0000256" key="3">
    <source>
        <dbReference type="PROSITE-ProRule" id="PRU00221"/>
    </source>
</evidence>
<gene>
    <name evidence="6" type="ORF">NX720_02845</name>
</gene>
<evidence type="ECO:0000313" key="6">
    <source>
        <dbReference type="EMBL" id="UYM16881.1"/>
    </source>
</evidence>
<dbReference type="Pfam" id="PF00400">
    <property type="entry name" value="WD40"/>
    <property type="match status" value="7"/>
</dbReference>
<feature type="region of interest" description="Disordered" evidence="4">
    <location>
        <begin position="199"/>
        <end position="254"/>
    </location>
</feature>
<dbReference type="EMBL" id="CP103300">
    <property type="protein sequence ID" value="UYM16881.1"/>
    <property type="molecule type" value="Genomic_DNA"/>
</dbReference>
<protein>
    <submittedName>
        <fullName evidence="6">WD40 repeat domain-containing protein</fullName>
    </submittedName>
</protein>
<accession>A0ABY6GVU7</accession>
<dbReference type="InterPro" id="IPR020472">
    <property type="entry name" value="WD40_PAC1"/>
</dbReference>
<dbReference type="SUPFAM" id="SSF50978">
    <property type="entry name" value="WD40 repeat-like"/>
    <property type="match status" value="1"/>
</dbReference>
<dbReference type="InterPro" id="IPR001810">
    <property type="entry name" value="F-box_dom"/>
</dbReference>
<evidence type="ECO:0000256" key="4">
    <source>
        <dbReference type="SAM" id="MobiDB-lite"/>
    </source>
</evidence>
<keyword evidence="7" id="KW-1185">Reference proteome</keyword>
<feature type="repeat" description="WD" evidence="3">
    <location>
        <begin position="901"/>
        <end position="940"/>
    </location>
</feature>
<organism evidence="6 7">
    <name type="scientific">Endozoicomonas euniceicola</name>
    <dbReference type="NCBI Taxonomy" id="1234143"/>
    <lineage>
        <taxon>Bacteria</taxon>
        <taxon>Pseudomonadati</taxon>
        <taxon>Pseudomonadota</taxon>
        <taxon>Gammaproteobacteria</taxon>
        <taxon>Oceanospirillales</taxon>
        <taxon>Endozoicomonadaceae</taxon>
        <taxon>Endozoicomonas</taxon>
    </lineage>
</organism>
<dbReference type="PANTHER" id="PTHR22847:SF637">
    <property type="entry name" value="WD REPEAT DOMAIN 5B"/>
    <property type="match status" value="1"/>
</dbReference>
<dbReference type="PANTHER" id="PTHR22847">
    <property type="entry name" value="WD40 REPEAT PROTEIN"/>
    <property type="match status" value="1"/>
</dbReference>
<dbReference type="InterPro" id="IPR036322">
    <property type="entry name" value="WD40_repeat_dom_sf"/>
</dbReference>
<name>A0ABY6GVU7_9GAMM</name>
<dbReference type="RefSeq" id="WP_262599259.1">
    <property type="nucleotide sequence ID" value="NZ_CP103300.1"/>
</dbReference>
<dbReference type="CDD" id="cd00200">
    <property type="entry name" value="WD40"/>
    <property type="match status" value="1"/>
</dbReference>
<evidence type="ECO:0000313" key="7">
    <source>
        <dbReference type="Proteomes" id="UP001163255"/>
    </source>
</evidence>
<evidence type="ECO:0000256" key="2">
    <source>
        <dbReference type="ARBA" id="ARBA00022737"/>
    </source>
</evidence>
<sequence length="940" mass="101519">MKTIKLIVINQLLLLFAVAFFLPMTGYGSAFFILPEWMWWNSPSNKAAVKISQIVLANDAPSLLFSYEINKTSSDFVQPEKNQVYTRWDGCKNDSLRICFRRAAKVFEGGYSYPPTISGSTELNVEMGEVTPDEGGWQSMASVRLTGKGSGWLAIAGDDGWRIAPDCSGIDSDDSSVLNRSGKPSVDLVVPTALVLEKGNNAEDHGSPYSRRSLPDISDITKQNNLPGDRDDLLTGSSGGGSFDDLDDSFKRRPGGSGRRPLFFFEVTSRMHGVAVSIPGTAGQPGEVKKLVLRPQIILVIWRGWERQEIPVTSQMWGSIKRAGLDRDPGLFLALAESDPDKLKETLENYLKKHSPLADVLSYHCEDLNLNPKAGNAGLLSVSVFPGSCPSGVGCSGGEKEANGAMNDLPRNNPDGYACNNHGQPVKSFGNNGGGGGGSGNPEINSCTFCGNAQVNSNGLCTNCLMAKQEAAKEKPSSHLSLPTAREDKGNNLLTALINGITWFFGRATNPSANQTEEKTAKGISVGLQKGGLSLVNLPIEILFEIAKGLSWRDINSWSLTAKSFFAVFYTFNIKEKLTKLSHQYYGSAEEAYRERIKNMDLPAVPNSEIDDPLLRLAYQRYKSNKYLTSLGSSTRQQCVATLKGHTHTVTSVTSLADGRLASASDDCTVKVWDLSKPDGKQCVVTLKGIDSVTQLADGRLASASVDQTISVWDLSKPVGKQCVVTLKGHTSKVSVTALADGRLASASWDKTIKVWDLSKPDGEQCVATLSGHTFWVESVTPLTDGRLASGSLDETVKVWDLSKPTGKQCVTTLKHIDSVYSVTPLADGRLASASRDETIKVWDLSKPDGEQCVVTLKGHTCTVSSVTPLTDGRLASASVDKTLRVWDLSKPDGEQCVATLKGHTDWVKSVTPLADGRLASASDDKTIKVWVLSKNSETK</sequence>
<feature type="domain" description="F-box" evidence="5">
    <location>
        <begin position="532"/>
        <end position="581"/>
    </location>
</feature>
<keyword evidence="1 3" id="KW-0853">WD repeat</keyword>
<evidence type="ECO:0000259" key="5">
    <source>
        <dbReference type="PROSITE" id="PS50181"/>
    </source>
</evidence>